<keyword evidence="1" id="KW-0812">Transmembrane</keyword>
<proteinExistence type="predicted"/>
<accession>A0A848E7P2</accession>
<dbReference type="GO" id="GO:0005886">
    <property type="term" value="C:plasma membrane"/>
    <property type="evidence" value="ECO:0007669"/>
    <property type="project" value="TreeGrafter"/>
</dbReference>
<dbReference type="InterPro" id="IPR052712">
    <property type="entry name" value="Acid_resist_chaperone_HdeD"/>
</dbReference>
<dbReference type="PANTHER" id="PTHR34989">
    <property type="entry name" value="PROTEIN HDED"/>
    <property type="match status" value="1"/>
</dbReference>
<dbReference type="EMBL" id="JABBKX010000001">
    <property type="protein sequence ID" value="NMJ40192.1"/>
    <property type="molecule type" value="Genomic_DNA"/>
</dbReference>
<keyword evidence="3" id="KW-1185">Reference proteome</keyword>
<dbReference type="AlphaFoldDB" id="A0A848E7P2"/>
<dbReference type="RefSeq" id="WP_170052464.1">
    <property type="nucleotide sequence ID" value="NZ_JABBKX010000001.1"/>
</dbReference>
<evidence type="ECO:0000256" key="1">
    <source>
        <dbReference type="SAM" id="Phobius"/>
    </source>
</evidence>
<gene>
    <name evidence="2" type="ORF">GWK16_02990</name>
</gene>
<reference evidence="2 3" key="1">
    <citation type="submission" date="2020-03" db="EMBL/GenBank/DDBJ databases">
        <authorList>
            <person name="Sun Q."/>
        </authorList>
    </citation>
    <scope>NUCLEOTIDE SEQUENCE [LARGE SCALE GENOMIC DNA]</scope>
    <source>
        <strain evidence="2 3">JC162</strain>
    </source>
</reference>
<sequence>MSDTSPGLPGHGTASVLRGMAHHWWVFALRGAAAIVFAVLTIMNPGLSLFVLLAFLAAWLAVDGIATIAQAIAGKGPHGAWNWLDGLLSLAAAVALVLAPGLSLFMLVLMAGAFAVAAGVIRLVLAFRAADVMLGAFGAITVLFGGMLLAYPGSGLIAIAWIVALEAAVMGIILLVLGFRLRRLNREMPAR</sequence>
<comment type="caution">
    <text evidence="2">The sequence shown here is derived from an EMBL/GenBank/DDBJ whole genome shotgun (WGS) entry which is preliminary data.</text>
</comment>
<feature type="transmembrane region" description="Helical" evidence="1">
    <location>
        <begin position="132"/>
        <end position="151"/>
    </location>
</feature>
<dbReference type="InterPro" id="IPR005325">
    <property type="entry name" value="DUF308_memb"/>
</dbReference>
<dbReference type="Proteomes" id="UP000548582">
    <property type="component" value="Unassembled WGS sequence"/>
</dbReference>
<feature type="transmembrane region" description="Helical" evidence="1">
    <location>
        <begin position="24"/>
        <end position="43"/>
    </location>
</feature>
<feature type="transmembrane region" description="Helical" evidence="1">
    <location>
        <begin position="104"/>
        <end position="125"/>
    </location>
</feature>
<evidence type="ECO:0008006" key="4">
    <source>
        <dbReference type="Google" id="ProtNLM"/>
    </source>
</evidence>
<evidence type="ECO:0000313" key="3">
    <source>
        <dbReference type="Proteomes" id="UP000548582"/>
    </source>
</evidence>
<feature type="transmembrane region" description="Helical" evidence="1">
    <location>
        <begin position="157"/>
        <end position="181"/>
    </location>
</feature>
<evidence type="ECO:0000313" key="2">
    <source>
        <dbReference type="EMBL" id="NMJ40192.1"/>
    </source>
</evidence>
<dbReference type="Pfam" id="PF03729">
    <property type="entry name" value="DUF308"/>
    <property type="match status" value="2"/>
</dbReference>
<feature type="transmembrane region" description="Helical" evidence="1">
    <location>
        <begin position="49"/>
        <end position="73"/>
    </location>
</feature>
<keyword evidence="1" id="KW-0472">Membrane</keyword>
<protein>
    <recommendedName>
        <fullName evidence="4">HdeD family acid-resistance protein</fullName>
    </recommendedName>
</protein>
<name>A0A848E7P2_9PROT</name>
<dbReference type="PANTHER" id="PTHR34989:SF1">
    <property type="entry name" value="PROTEIN HDED"/>
    <property type="match status" value="1"/>
</dbReference>
<organism evidence="2 3">
    <name type="scientific">Neoroseomonas marina</name>
    <dbReference type="NCBI Taxonomy" id="1232220"/>
    <lineage>
        <taxon>Bacteria</taxon>
        <taxon>Pseudomonadati</taxon>
        <taxon>Pseudomonadota</taxon>
        <taxon>Alphaproteobacteria</taxon>
        <taxon>Acetobacterales</taxon>
        <taxon>Acetobacteraceae</taxon>
        <taxon>Neoroseomonas</taxon>
    </lineage>
</organism>
<keyword evidence="1" id="KW-1133">Transmembrane helix</keyword>